<evidence type="ECO:0000313" key="3">
    <source>
        <dbReference type="EMBL" id="CAG8725456.1"/>
    </source>
</evidence>
<proteinExistence type="predicted"/>
<sequence length="82" mass="9654">MDTIEFYSTRGTYGIFSNFYRFDVTIDDKIWPTTEHYFQAQKFPDQPEVQEKIRRLPSPGDAARAGRTQSGLRSDWEEVKDD</sequence>
<feature type="non-terminal residue" evidence="3">
    <location>
        <position position="1"/>
    </location>
</feature>
<dbReference type="InterPro" id="IPR037238">
    <property type="entry name" value="YbiA-like_sf"/>
</dbReference>
<evidence type="ECO:0000256" key="1">
    <source>
        <dbReference type="SAM" id="MobiDB-lite"/>
    </source>
</evidence>
<dbReference type="SUPFAM" id="SSF143990">
    <property type="entry name" value="YbiA-like"/>
    <property type="match status" value="1"/>
</dbReference>
<feature type="domain" description="NADAR" evidence="2">
    <location>
        <begin position="6"/>
        <end position="81"/>
    </location>
</feature>
<accession>A0A9N9I8V9</accession>
<dbReference type="Pfam" id="PF08719">
    <property type="entry name" value="NADAR"/>
    <property type="match status" value="1"/>
</dbReference>
<protein>
    <submittedName>
        <fullName evidence="3">4682_t:CDS:1</fullName>
    </submittedName>
</protein>
<dbReference type="InterPro" id="IPR012816">
    <property type="entry name" value="NADAR"/>
</dbReference>
<dbReference type="Gene3D" id="1.10.357.40">
    <property type="entry name" value="YbiA-like"/>
    <property type="match status" value="1"/>
</dbReference>
<organism evidence="3 4">
    <name type="scientific">Acaulospora morrowiae</name>
    <dbReference type="NCBI Taxonomy" id="94023"/>
    <lineage>
        <taxon>Eukaryota</taxon>
        <taxon>Fungi</taxon>
        <taxon>Fungi incertae sedis</taxon>
        <taxon>Mucoromycota</taxon>
        <taxon>Glomeromycotina</taxon>
        <taxon>Glomeromycetes</taxon>
        <taxon>Diversisporales</taxon>
        <taxon>Acaulosporaceae</taxon>
        <taxon>Acaulospora</taxon>
    </lineage>
</organism>
<dbReference type="CDD" id="cd15457">
    <property type="entry name" value="NADAR"/>
    <property type="match status" value="1"/>
</dbReference>
<dbReference type="AlphaFoldDB" id="A0A9N9I8V9"/>
<dbReference type="Proteomes" id="UP000789342">
    <property type="component" value="Unassembled WGS sequence"/>
</dbReference>
<reference evidence="3" key="1">
    <citation type="submission" date="2021-06" db="EMBL/GenBank/DDBJ databases">
        <authorList>
            <person name="Kallberg Y."/>
            <person name="Tangrot J."/>
            <person name="Rosling A."/>
        </authorList>
    </citation>
    <scope>NUCLEOTIDE SEQUENCE</scope>
    <source>
        <strain evidence="3">CL551</strain>
    </source>
</reference>
<feature type="region of interest" description="Disordered" evidence="1">
    <location>
        <begin position="41"/>
        <end position="82"/>
    </location>
</feature>
<evidence type="ECO:0000313" key="4">
    <source>
        <dbReference type="Proteomes" id="UP000789342"/>
    </source>
</evidence>
<dbReference type="OrthoDB" id="206452at2759"/>
<keyword evidence="4" id="KW-1185">Reference proteome</keyword>
<gene>
    <name evidence="3" type="ORF">AMORRO_LOCUS13628</name>
</gene>
<comment type="caution">
    <text evidence="3">The sequence shown here is derived from an EMBL/GenBank/DDBJ whole genome shotgun (WGS) entry which is preliminary data.</text>
</comment>
<name>A0A9N9I8V9_9GLOM</name>
<dbReference type="EMBL" id="CAJVPV010024043">
    <property type="protein sequence ID" value="CAG8725456.1"/>
    <property type="molecule type" value="Genomic_DNA"/>
</dbReference>
<evidence type="ECO:0000259" key="2">
    <source>
        <dbReference type="Pfam" id="PF08719"/>
    </source>
</evidence>